<comment type="caution">
    <text evidence="9">The sequence shown here is derived from an EMBL/GenBank/DDBJ whole genome shotgun (WGS) entry which is preliminary data.</text>
</comment>
<evidence type="ECO:0000256" key="5">
    <source>
        <dbReference type="ARBA" id="ARBA00023152"/>
    </source>
</evidence>
<dbReference type="GO" id="GO:0005829">
    <property type="term" value="C:cytosol"/>
    <property type="evidence" value="ECO:0007669"/>
    <property type="project" value="TreeGrafter"/>
</dbReference>
<dbReference type="GO" id="GO:0006094">
    <property type="term" value="P:gluconeogenesis"/>
    <property type="evidence" value="ECO:0007669"/>
    <property type="project" value="UniProtKB-KW"/>
</dbReference>
<sequence length="473" mass="52828">MSVNPTSLPQWSALATHKEMLQGTSMRALFEQDKNRFDKFHIRTSGLLFDFSKNRITEETVKKLLALASASGLEEWREKMFTGEKINVTENRAVLHTALRTPENADIRVDGENVVPFIHDVLKRMKAFTEDIHTGAWTGHTGKKLRHIVNIGIGGSDLGPYMVCEALKPYTVSGIEMHFVSNVDGTHIAETLKKINAEETLFIVASKTFTTQETMANAAAAKSWLVEKLGDKNAVAKHFCALSTNADAVKAFGIEESNMFPFRDWVGGRYSLWSAIGLSICLAVGFDNFRKLLDGAYAADTHFRNAPLEKNIPVLMAMFGIWYRNFWDMGSIAVLPYEQYLHRFPAFLQQMDMESNGKRVNRSGETITNYDTGPVLFGEPGTNGQHAFYQLIHQGTDVVPCDFIGARETHNPVGNQHKLLLNNMLAQSQALMQGRTLEEAQGNNARVFDGNRPSNTFLFDRIDPASLGFLIAL</sequence>
<dbReference type="FunFam" id="3.40.50.10490:FF:000004">
    <property type="entry name" value="Glucose-6-phosphate isomerase"/>
    <property type="match status" value="1"/>
</dbReference>
<comment type="pathway">
    <text evidence="1 8">Carbohydrate degradation; glycolysis; D-glyceraldehyde 3-phosphate and glycerone phosphate from D-glucose: step 2/4.</text>
</comment>
<evidence type="ECO:0000256" key="4">
    <source>
        <dbReference type="ARBA" id="ARBA00022432"/>
    </source>
</evidence>
<comment type="similarity">
    <text evidence="2 8">Belongs to the GPI family.</text>
</comment>
<dbReference type="Gene3D" id="3.40.50.10490">
    <property type="entry name" value="Glucose-6-phosphate isomerase like protein, domain 1"/>
    <property type="match status" value="2"/>
</dbReference>
<accession>A0A2W5BIQ8</accession>
<evidence type="ECO:0000256" key="7">
    <source>
        <dbReference type="ARBA" id="ARBA00029321"/>
    </source>
</evidence>
<organism evidence="9 10">
    <name type="scientific">Micavibrio aeruginosavorus</name>
    <dbReference type="NCBI Taxonomy" id="349221"/>
    <lineage>
        <taxon>Bacteria</taxon>
        <taxon>Pseudomonadati</taxon>
        <taxon>Bdellovibrionota</taxon>
        <taxon>Bdellovibrionia</taxon>
        <taxon>Bdellovibrionales</taxon>
        <taxon>Pseudobdellovibrionaceae</taxon>
        <taxon>Micavibrio</taxon>
    </lineage>
</organism>
<dbReference type="UniPathway" id="UPA00109">
    <property type="reaction ID" value="UER00181"/>
</dbReference>
<name>A0A2W5BIQ8_9BACT</name>
<dbReference type="GO" id="GO:0004347">
    <property type="term" value="F:glucose-6-phosphate isomerase activity"/>
    <property type="evidence" value="ECO:0007669"/>
    <property type="project" value="UniProtKB-EC"/>
</dbReference>
<dbReference type="InterPro" id="IPR035482">
    <property type="entry name" value="SIS_PGI_2"/>
</dbReference>
<dbReference type="Proteomes" id="UP000249557">
    <property type="component" value="Unassembled WGS sequence"/>
</dbReference>
<dbReference type="InterPro" id="IPR001672">
    <property type="entry name" value="G6P_Isomerase"/>
</dbReference>
<dbReference type="PANTHER" id="PTHR11469:SF1">
    <property type="entry name" value="GLUCOSE-6-PHOSPHATE ISOMERASE"/>
    <property type="match status" value="1"/>
</dbReference>
<dbReference type="HAMAP" id="MF_00473">
    <property type="entry name" value="G6P_isomerase"/>
    <property type="match status" value="1"/>
</dbReference>
<proteinExistence type="inferred from homology"/>
<evidence type="ECO:0000256" key="2">
    <source>
        <dbReference type="ARBA" id="ARBA00006604"/>
    </source>
</evidence>
<gene>
    <name evidence="9" type="ORF">DI626_09525</name>
</gene>
<dbReference type="AlphaFoldDB" id="A0A2W5BIQ8"/>
<evidence type="ECO:0000313" key="9">
    <source>
        <dbReference type="EMBL" id="PZO82945.1"/>
    </source>
</evidence>
<feature type="non-terminal residue" evidence="9">
    <location>
        <position position="473"/>
    </location>
</feature>
<dbReference type="GO" id="GO:0051156">
    <property type="term" value="P:glucose 6-phosphate metabolic process"/>
    <property type="evidence" value="ECO:0007669"/>
    <property type="project" value="TreeGrafter"/>
</dbReference>
<dbReference type="InterPro" id="IPR035476">
    <property type="entry name" value="SIS_PGI_1"/>
</dbReference>
<dbReference type="CDD" id="cd05015">
    <property type="entry name" value="SIS_PGI_1"/>
    <property type="match status" value="1"/>
</dbReference>
<dbReference type="GO" id="GO:0006096">
    <property type="term" value="P:glycolytic process"/>
    <property type="evidence" value="ECO:0007669"/>
    <property type="project" value="UniProtKB-UniPathway"/>
</dbReference>
<dbReference type="EC" id="5.3.1.9" evidence="3 8"/>
<evidence type="ECO:0000256" key="1">
    <source>
        <dbReference type="ARBA" id="ARBA00004926"/>
    </source>
</evidence>
<dbReference type="GO" id="GO:0097367">
    <property type="term" value="F:carbohydrate derivative binding"/>
    <property type="evidence" value="ECO:0007669"/>
    <property type="project" value="InterPro"/>
</dbReference>
<evidence type="ECO:0000313" key="10">
    <source>
        <dbReference type="Proteomes" id="UP000249557"/>
    </source>
</evidence>
<dbReference type="NCBIfam" id="NF001211">
    <property type="entry name" value="PRK00179.1"/>
    <property type="match status" value="1"/>
</dbReference>
<dbReference type="InterPro" id="IPR046348">
    <property type="entry name" value="SIS_dom_sf"/>
</dbReference>
<dbReference type="CDD" id="cd05016">
    <property type="entry name" value="SIS_PGI_2"/>
    <property type="match status" value="1"/>
</dbReference>
<dbReference type="SUPFAM" id="SSF53697">
    <property type="entry name" value="SIS domain"/>
    <property type="match status" value="1"/>
</dbReference>
<dbReference type="InterPro" id="IPR018189">
    <property type="entry name" value="Phosphoglucose_isomerase_CS"/>
</dbReference>
<dbReference type="PROSITE" id="PS51463">
    <property type="entry name" value="P_GLUCOSE_ISOMERASE_3"/>
    <property type="match status" value="1"/>
</dbReference>
<evidence type="ECO:0000256" key="3">
    <source>
        <dbReference type="ARBA" id="ARBA00011952"/>
    </source>
</evidence>
<dbReference type="PRINTS" id="PR00662">
    <property type="entry name" value="G6PISOMERASE"/>
</dbReference>
<keyword evidence="4 8" id="KW-0312">Gluconeogenesis</keyword>
<dbReference type="PANTHER" id="PTHR11469">
    <property type="entry name" value="GLUCOSE-6-PHOSPHATE ISOMERASE"/>
    <property type="match status" value="1"/>
</dbReference>
<keyword evidence="5 8" id="KW-0324">Glycolysis</keyword>
<dbReference type="Pfam" id="PF00342">
    <property type="entry name" value="PGI"/>
    <property type="match status" value="1"/>
</dbReference>
<comment type="catalytic activity">
    <reaction evidence="7 8">
        <text>alpha-D-glucose 6-phosphate = beta-D-fructose 6-phosphate</text>
        <dbReference type="Rhea" id="RHEA:11816"/>
        <dbReference type="ChEBI" id="CHEBI:57634"/>
        <dbReference type="ChEBI" id="CHEBI:58225"/>
        <dbReference type="EC" id="5.3.1.9"/>
    </reaction>
</comment>
<reference evidence="9 10" key="1">
    <citation type="submission" date="2017-08" db="EMBL/GenBank/DDBJ databases">
        <title>Infants hospitalized years apart are colonized by the same room-sourced microbial strains.</title>
        <authorList>
            <person name="Brooks B."/>
            <person name="Olm M.R."/>
            <person name="Firek B.A."/>
            <person name="Baker R."/>
            <person name="Thomas B.C."/>
            <person name="Morowitz M.J."/>
            <person name="Banfield J.F."/>
        </authorList>
    </citation>
    <scope>NUCLEOTIDE SEQUENCE [LARGE SCALE GENOMIC DNA]</scope>
    <source>
        <strain evidence="9">S2_018_000_R2_104</strain>
    </source>
</reference>
<evidence type="ECO:0000256" key="6">
    <source>
        <dbReference type="ARBA" id="ARBA00023235"/>
    </source>
</evidence>
<dbReference type="EMBL" id="QFNK01000232">
    <property type="protein sequence ID" value="PZO82945.1"/>
    <property type="molecule type" value="Genomic_DNA"/>
</dbReference>
<evidence type="ECO:0000256" key="8">
    <source>
        <dbReference type="RuleBase" id="RU000612"/>
    </source>
</evidence>
<protein>
    <recommendedName>
        <fullName evidence="3 8">Glucose-6-phosphate isomerase</fullName>
        <ecNumber evidence="3 8">5.3.1.9</ecNumber>
    </recommendedName>
</protein>
<dbReference type="GO" id="GO:0048029">
    <property type="term" value="F:monosaccharide binding"/>
    <property type="evidence" value="ECO:0007669"/>
    <property type="project" value="TreeGrafter"/>
</dbReference>
<dbReference type="PROSITE" id="PS00765">
    <property type="entry name" value="P_GLUCOSE_ISOMERASE_1"/>
    <property type="match status" value="1"/>
</dbReference>
<keyword evidence="6 8" id="KW-0413">Isomerase</keyword>